<protein>
    <submittedName>
        <fullName evidence="2">Uncharacterized protein LOC107831837</fullName>
    </submittedName>
</protein>
<dbReference type="RefSeq" id="XP_016515118.1">
    <property type="nucleotide sequence ID" value="XM_016659632.1"/>
</dbReference>
<name>A0A1S4DNX2_TOBAC</name>
<dbReference type="KEGG" id="nta:107831837"/>
<gene>
    <name evidence="2" type="primary">LOC107831837</name>
</gene>
<dbReference type="PANTHER" id="PTHR31973:SF189">
    <property type="entry name" value="TRANSPOSASE, MUDR, PLANT, MULE TRANSPOSASE DOMAIN PROTEIN-RELATED"/>
    <property type="match status" value="1"/>
</dbReference>
<keyword evidence="1" id="KW-1185">Reference proteome</keyword>
<dbReference type="AlphaFoldDB" id="A0A1S4DNX2"/>
<reference evidence="2" key="2">
    <citation type="submission" date="2025-08" db="UniProtKB">
        <authorList>
            <consortium name="RefSeq"/>
        </authorList>
    </citation>
    <scope>IDENTIFICATION</scope>
    <source>
        <tissue evidence="2">Leaf</tissue>
    </source>
</reference>
<dbReference type="STRING" id="4097.A0A1S4DNX2"/>
<dbReference type="Proteomes" id="UP000790787">
    <property type="component" value="Chromosome 6"/>
</dbReference>
<dbReference type="GeneID" id="107831837"/>
<sequence>MTFKDLAKAKEVIGYYVVSNKRGLQVDKSDRRRLRYKCQVGCPFKCLIYKDGKDQGVKIKTCRDEHECGKVFENRRATPAALAHNFKRKIQNNPKFKVKEMKVDLEDRFSLNVSDSKLKRVKRMVLEKLEGSYLDEYNKLEAYAHELGETNPGTDVVIQISKDAMVEGKRGFLRMYVCFQALKSGFKAGLRPFICLDGTFLKGKCKGMLLVAVAQDSCKHVYPLAWAVVDKKTKRT</sequence>
<dbReference type="OMA" id="CRDEHEC"/>
<proteinExistence type="predicted"/>
<evidence type="ECO:0000313" key="2">
    <source>
        <dbReference type="RefSeq" id="XP_016515118.1"/>
    </source>
</evidence>
<organism evidence="1 2">
    <name type="scientific">Nicotiana tabacum</name>
    <name type="common">Common tobacco</name>
    <dbReference type="NCBI Taxonomy" id="4097"/>
    <lineage>
        <taxon>Eukaryota</taxon>
        <taxon>Viridiplantae</taxon>
        <taxon>Streptophyta</taxon>
        <taxon>Embryophyta</taxon>
        <taxon>Tracheophyta</taxon>
        <taxon>Spermatophyta</taxon>
        <taxon>Magnoliopsida</taxon>
        <taxon>eudicotyledons</taxon>
        <taxon>Gunneridae</taxon>
        <taxon>Pentapetalae</taxon>
        <taxon>asterids</taxon>
        <taxon>lamiids</taxon>
        <taxon>Solanales</taxon>
        <taxon>Solanaceae</taxon>
        <taxon>Nicotianoideae</taxon>
        <taxon>Nicotianeae</taxon>
        <taxon>Nicotiana</taxon>
    </lineage>
</organism>
<reference evidence="1" key="1">
    <citation type="journal article" date="2014" name="Nat. Commun.">
        <title>The tobacco genome sequence and its comparison with those of tomato and potato.</title>
        <authorList>
            <person name="Sierro N."/>
            <person name="Battey J.N."/>
            <person name="Ouadi S."/>
            <person name="Bakaher N."/>
            <person name="Bovet L."/>
            <person name="Willig A."/>
            <person name="Goepfert S."/>
            <person name="Peitsch M.C."/>
            <person name="Ivanov N.V."/>
        </authorList>
    </citation>
    <scope>NUCLEOTIDE SEQUENCE [LARGE SCALE GENOMIC DNA]</scope>
</reference>
<dbReference type="OrthoDB" id="1302331at2759"/>
<evidence type="ECO:0000313" key="1">
    <source>
        <dbReference type="Proteomes" id="UP000790787"/>
    </source>
</evidence>
<dbReference type="PANTHER" id="PTHR31973">
    <property type="entry name" value="POLYPROTEIN, PUTATIVE-RELATED"/>
    <property type="match status" value="1"/>
</dbReference>
<dbReference type="PaxDb" id="4097-A0A1S4DNX2"/>
<accession>A0A1S4DNX2</accession>